<feature type="domain" description="NADH-quinone oxidoreductase subunit D" evidence="8">
    <location>
        <begin position="294"/>
        <end position="366"/>
    </location>
</feature>
<accession>A0A936F2J1</accession>
<comment type="subunit">
    <text evidence="6">NDH-1 is composed of 14 different subunits. Subunits NuoB, C, D, E, F, and G constitute the peripheral sector of the complex.</text>
</comment>
<dbReference type="EC" id="7.1.1.-" evidence="6"/>
<dbReference type="PANTHER" id="PTHR11993">
    <property type="entry name" value="NADH-UBIQUINONE OXIDOREDUCTASE 49 KDA SUBUNIT"/>
    <property type="match status" value="1"/>
</dbReference>
<keyword evidence="6" id="KW-0830">Ubiquinone</keyword>
<evidence type="ECO:0000256" key="7">
    <source>
        <dbReference type="RuleBase" id="RU003685"/>
    </source>
</evidence>
<comment type="caution">
    <text evidence="9">The sequence shown here is derived from an EMBL/GenBank/DDBJ whole genome shotgun (WGS) entry which is preliminary data.</text>
</comment>
<dbReference type="InterPro" id="IPR022885">
    <property type="entry name" value="NDH1_su_D/H"/>
</dbReference>
<evidence type="ECO:0000313" key="9">
    <source>
        <dbReference type="EMBL" id="MBK8572831.1"/>
    </source>
</evidence>
<dbReference type="Gene3D" id="1.10.645.10">
    <property type="entry name" value="Cytochrome-c3 Hydrogenase, chain B"/>
    <property type="match status" value="1"/>
</dbReference>
<comment type="function">
    <text evidence="1 6">NDH-1 shuttles electrons from NADH, via FMN and iron-sulfur (Fe-S) centers, to quinones in the respiratory chain. The immediate electron acceptor for the enzyme in this species is believed to be ubiquinone. Couples the redox reaction to proton translocation (for every two electrons transferred, four hydrogen ions are translocated across the cytoplasmic membrane), and thus conserves the redox energy in a proton gradient.</text>
</comment>
<feature type="domain" description="NADH-quinone oxidoreductase subunit D" evidence="8">
    <location>
        <begin position="120"/>
        <end position="291"/>
    </location>
</feature>
<dbReference type="InterPro" id="IPR029014">
    <property type="entry name" value="NiFe-Hase_large"/>
</dbReference>
<evidence type="ECO:0000256" key="4">
    <source>
        <dbReference type="ARBA" id="ARBA00022967"/>
    </source>
</evidence>
<dbReference type="Proteomes" id="UP000709959">
    <property type="component" value="Unassembled WGS sequence"/>
</dbReference>
<dbReference type="GO" id="GO:0005886">
    <property type="term" value="C:plasma membrane"/>
    <property type="evidence" value="ECO:0007669"/>
    <property type="project" value="UniProtKB-SubCell"/>
</dbReference>
<protein>
    <recommendedName>
        <fullName evidence="6">NADH-quinone oxidoreductase subunit D</fullName>
        <ecNumber evidence="6">7.1.1.-</ecNumber>
    </recommendedName>
    <alternativeName>
        <fullName evidence="6">NADH dehydrogenase I subunit D</fullName>
    </alternativeName>
    <alternativeName>
        <fullName evidence="6">NDH-1 subunit D</fullName>
    </alternativeName>
</protein>
<comment type="similarity">
    <text evidence="2 6 7">Belongs to the complex I 49 kDa subunit family.</text>
</comment>
<reference evidence="9 10" key="1">
    <citation type="submission" date="2020-10" db="EMBL/GenBank/DDBJ databases">
        <title>Connecting structure to function with the recovery of over 1000 high-quality activated sludge metagenome-assembled genomes encoding full-length rRNA genes using long-read sequencing.</title>
        <authorList>
            <person name="Singleton C.M."/>
            <person name="Petriglieri F."/>
            <person name="Kristensen J.M."/>
            <person name="Kirkegaard R.H."/>
            <person name="Michaelsen T.Y."/>
            <person name="Andersen M.H."/>
            <person name="Karst S.M."/>
            <person name="Dueholm M.S."/>
            <person name="Nielsen P.H."/>
            <person name="Albertsen M."/>
        </authorList>
    </citation>
    <scope>NUCLEOTIDE SEQUENCE [LARGE SCALE GENOMIC DNA]</scope>
    <source>
        <strain evidence="9">OdNE_18-Q3-R46-58_MAXAC.008</strain>
    </source>
</reference>
<dbReference type="GO" id="GO:0050136">
    <property type="term" value="F:NADH dehydrogenase (quinone) (non-electrogenic) activity"/>
    <property type="evidence" value="ECO:0007669"/>
    <property type="project" value="UniProtKB-UniRule"/>
</dbReference>
<dbReference type="HAMAP" id="MF_01358">
    <property type="entry name" value="NDH1_NuoD"/>
    <property type="match status" value="1"/>
</dbReference>
<evidence type="ECO:0000256" key="3">
    <source>
        <dbReference type="ARBA" id="ARBA00022448"/>
    </source>
</evidence>
<organism evidence="9 10">
    <name type="scientific">Candidatus Geothrix odensensis</name>
    <dbReference type="NCBI Taxonomy" id="2954440"/>
    <lineage>
        <taxon>Bacteria</taxon>
        <taxon>Pseudomonadati</taxon>
        <taxon>Acidobacteriota</taxon>
        <taxon>Holophagae</taxon>
        <taxon>Holophagales</taxon>
        <taxon>Holophagaceae</taxon>
        <taxon>Geothrix</taxon>
    </lineage>
</organism>
<dbReference type="AlphaFoldDB" id="A0A936F2J1"/>
<name>A0A936F2J1_9BACT</name>
<sequence length="366" mass="41229">MFKNEEMEINLGPQHPSTHGVLRVKLRLDGETITHCRPMIGYLHRGVEKICENQTFFQGQVWTDRMDYCSAVANNLGWAEANEKLFGITVPRRAQYIRTMLNEFNRLASHLIWLATHALDIGAMTVFLYAFREREDILDMNEAFCGSRLTTTAFRIGGLREDLPPGFEKLVKAFLAKFPSCLEEYENLLNENRIWKKRTIGVAKLSAEDAIALGVTGPVLRAAGVPYDIRKAFPYAAYAEMDFEVPTRTEADTYARYLVRMDEMRQSARIIQQCMDGMPEGPVMAKLPKILKAEVNEVYHATEAPKGEIGYYLVGEKGSGNPYRFHVRAPGFINLQALPKMAEGSLIADIVAAIGTLDIVLGEIDR</sequence>
<dbReference type="GO" id="GO:0048038">
    <property type="term" value="F:quinone binding"/>
    <property type="evidence" value="ECO:0007669"/>
    <property type="project" value="UniProtKB-KW"/>
</dbReference>
<keyword evidence="6" id="KW-0874">Quinone</keyword>
<dbReference type="SUPFAM" id="SSF56762">
    <property type="entry name" value="HydB/Nqo4-like"/>
    <property type="match status" value="1"/>
</dbReference>
<dbReference type="PANTHER" id="PTHR11993:SF10">
    <property type="entry name" value="NADH DEHYDROGENASE [UBIQUINONE] IRON-SULFUR PROTEIN 2, MITOCHONDRIAL"/>
    <property type="match status" value="1"/>
</dbReference>
<evidence type="ECO:0000256" key="1">
    <source>
        <dbReference type="ARBA" id="ARBA00002378"/>
    </source>
</evidence>
<dbReference type="NCBIfam" id="NF004739">
    <property type="entry name" value="PRK06075.1"/>
    <property type="match status" value="1"/>
</dbReference>
<dbReference type="GO" id="GO:0051287">
    <property type="term" value="F:NAD binding"/>
    <property type="evidence" value="ECO:0007669"/>
    <property type="project" value="InterPro"/>
</dbReference>
<dbReference type="InterPro" id="IPR014029">
    <property type="entry name" value="NADH_UbQ_OxRdtase_49kDa_CS"/>
</dbReference>
<keyword evidence="6" id="KW-0472">Membrane</keyword>
<keyword evidence="6" id="KW-1003">Cell membrane</keyword>
<evidence type="ECO:0000256" key="5">
    <source>
        <dbReference type="ARBA" id="ARBA00023027"/>
    </source>
</evidence>
<keyword evidence="5 6" id="KW-0520">NAD</keyword>
<comment type="catalytic activity">
    <reaction evidence="6">
        <text>a quinone + NADH + 5 H(+)(in) = a quinol + NAD(+) + 4 H(+)(out)</text>
        <dbReference type="Rhea" id="RHEA:57888"/>
        <dbReference type="ChEBI" id="CHEBI:15378"/>
        <dbReference type="ChEBI" id="CHEBI:24646"/>
        <dbReference type="ChEBI" id="CHEBI:57540"/>
        <dbReference type="ChEBI" id="CHEBI:57945"/>
        <dbReference type="ChEBI" id="CHEBI:132124"/>
    </reaction>
</comment>
<keyword evidence="4 6" id="KW-1278">Translocase</keyword>
<evidence type="ECO:0000256" key="2">
    <source>
        <dbReference type="ARBA" id="ARBA00005769"/>
    </source>
</evidence>
<evidence type="ECO:0000313" key="10">
    <source>
        <dbReference type="Proteomes" id="UP000709959"/>
    </source>
</evidence>
<keyword evidence="3 6" id="KW-0813">Transport</keyword>
<comment type="subcellular location">
    <subcellularLocation>
        <location evidence="6">Cell membrane</location>
        <topology evidence="6">Peripheral membrane protein</topology>
        <orientation evidence="6">Cytoplasmic side</orientation>
    </subcellularLocation>
</comment>
<dbReference type="Pfam" id="PF00346">
    <property type="entry name" value="Complex1_49kDa"/>
    <property type="match status" value="2"/>
</dbReference>
<keyword evidence="9" id="KW-0560">Oxidoreductase</keyword>
<dbReference type="PROSITE" id="PS00535">
    <property type="entry name" value="COMPLEX1_49K"/>
    <property type="match status" value="1"/>
</dbReference>
<gene>
    <name evidence="6" type="primary">nuoD</name>
    <name evidence="9" type="ORF">IPN91_09345</name>
</gene>
<evidence type="ECO:0000256" key="6">
    <source>
        <dbReference type="HAMAP-Rule" id="MF_01358"/>
    </source>
</evidence>
<evidence type="ECO:0000259" key="8">
    <source>
        <dbReference type="Pfam" id="PF00346"/>
    </source>
</evidence>
<dbReference type="InterPro" id="IPR001135">
    <property type="entry name" value="NADH_Q_OxRdtase_suD"/>
</dbReference>
<dbReference type="EMBL" id="JADKCH010000009">
    <property type="protein sequence ID" value="MBK8572831.1"/>
    <property type="molecule type" value="Genomic_DNA"/>
</dbReference>
<proteinExistence type="inferred from homology"/>